<dbReference type="PANTHER" id="PTHR42093:SF1">
    <property type="match status" value="1"/>
</dbReference>
<protein>
    <submittedName>
        <fullName evidence="2">Uncharacterized protein</fullName>
    </submittedName>
</protein>
<dbReference type="Proteomes" id="UP000284375">
    <property type="component" value="Unassembled WGS sequence"/>
</dbReference>
<feature type="compositionally biased region" description="Basic and acidic residues" evidence="1">
    <location>
        <begin position="135"/>
        <end position="145"/>
    </location>
</feature>
<gene>
    <name evidence="2" type="ORF">VSDG_00777</name>
</gene>
<feature type="region of interest" description="Disordered" evidence="1">
    <location>
        <begin position="113"/>
        <end position="145"/>
    </location>
</feature>
<dbReference type="Pfam" id="PF23151">
    <property type="entry name" value="NuiA_2"/>
    <property type="match status" value="1"/>
</dbReference>
<sequence>MSVGGEPIFCRCDEKSGGKLPAAAVSLLVRNKKGTFTDASVRILACCSRLHHSNAADIHYKQRPQPQAQRPHTTTNIAGFLHATAFSPTARGLIQRKLATSATMASDNDYMDFLNKANEDPNQGSVSAQAQQGKGKKELKAADHGAEIPQPLVAATQDAFYMSDADEPFVPVSLAWEKGEGLPNEEEIARLVEHWDPSKADVEIMDPIDWDRNGQYKEVIDAVRKAGKGNDVRVYRIVKDKSRVEYFVVTRQGDGTNARLVGVKALAIES</sequence>
<accession>A0A423WMC4</accession>
<feature type="compositionally biased region" description="Polar residues" evidence="1">
    <location>
        <begin position="120"/>
        <end position="132"/>
    </location>
</feature>
<dbReference type="Gene3D" id="3.40.1460.10">
    <property type="entry name" value="Nuclease A inhibitor-like"/>
    <property type="match status" value="1"/>
</dbReference>
<organism evidence="2 3">
    <name type="scientific">Cytospora chrysosperma</name>
    <name type="common">Cytospora canker fungus</name>
    <name type="synonym">Sphaeria chrysosperma</name>
    <dbReference type="NCBI Taxonomy" id="252740"/>
    <lineage>
        <taxon>Eukaryota</taxon>
        <taxon>Fungi</taxon>
        <taxon>Dikarya</taxon>
        <taxon>Ascomycota</taxon>
        <taxon>Pezizomycotina</taxon>
        <taxon>Sordariomycetes</taxon>
        <taxon>Sordariomycetidae</taxon>
        <taxon>Diaporthales</taxon>
        <taxon>Cytosporaceae</taxon>
        <taxon>Cytospora</taxon>
    </lineage>
</organism>
<comment type="caution">
    <text evidence="2">The sequence shown here is derived from an EMBL/GenBank/DDBJ whole genome shotgun (WGS) entry which is preliminary data.</text>
</comment>
<evidence type="ECO:0000313" key="2">
    <source>
        <dbReference type="EMBL" id="ROW04353.1"/>
    </source>
</evidence>
<reference evidence="2 3" key="1">
    <citation type="submission" date="2015-09" db="EMBL/GenBank/DDBJ databases">
        <title>Host preference determinants of Valsa canker pathogens revealed by comparative genomics.</title>
        <authorList>
            <person name="Yin Z."/>
            <person name="Huang L."/>
        </authorList>
    </citation>
    <scope>NUCLEOTIDE SEQUENCE [LARGE SCALE GENOMIC DNA]</scope>
    <source>
        <strain evidence="2 3">YSFL</strain>
    </source>
</reference>
<dbReference type="PANTHER" id="PTHR42093">
    <property type="match status" value="1"/>
</dbReference>
<evidence type="ECO:0000256" key="1">
    <source>
        <dbReference type="SAM" id="MobiDB-lite"/>
    </source>
</evidence>
<proteinExistence type="predicted"/>
<dbReference type="EMBL" id="LJZO01000002">
    <property type="protein sequence ID" value="ROW04353.1"/>
    <property type="molecule type" value="Genomic_DNA"/>
</dbReference>
<dbReference type="AlphaFoldDB" id="A0A423WMC4"/>
<dbReference type="OrthoDB" id="5366485at2759"/>
<evidence type="ECO:0000313" key="3">
    <source>
        <dbReference type="Proteomes" id="UP000284375"/>
    </source>
</evidence>
<name>A0A423WMC4_CYTCH</name>
<keyword evidence="3" id="KW-1185">Reference proteome</keyword>
<dbReference type="InterPro" id="IPR056539">
    <property type="entry name" value="NuiA-like"/>
</dbReference>